<feature type="region of interest" description="Disordered" evidence="1">
    <location>
        <begin position="66"/>
        <end position="99"/>
    </location>
</feature>
<dbReference type="WBParaSite" id="PDA_v2.g31144.t1">
    <property type="protein sequence ID" value="PDA_v2.g31144.t1"/>
    <property type="gene ID" value="PDA_v2.g31144"/>
</dbReference>
<proteinExistence type="predicted"/>
<reference evidence="3" key="1">
    <citation type="submission" date="2022-11" db="UniProtKB">
        <authorList>
            <consortium name="WormBaseParasite"/>
        </authorList>
    </citation>
    <scope>IDENTIFICATION</scope>
</reference>
<accession>A0A914QHR4</accession>
<feature type="compositionally biased region" description="Polar residues" evidence="1">
    <location>
        <begin position="85"/>
        <end position="97"/>
    </location>
</feature>
<dbReference type="AlphaFoldDB" id="A0A914QHR4"/>
<sequence>MYRNQYRRIVAKMIEKDGEMKCLDFLKKLKNAAESKTDEFETLKSQFLSTTKKNFESPKKVFENFHDDFYPPEQVPSSIEEENANETNSEHPQQPQDVPQHILEEVSPEKKKKPTENFNESTLSTTEVQNGLIKGEVFVGDTSVSIDPSITSSSSQTPIPDFENVTETVKQSIADIISINIDSNITPPVSSPTSTPFSTEAIQELSRTSVKSELEEIDDYMVFAEPPIKKPKTEYNETFAFEHPSTSILKEICKKLNLEYSYDAYKFWGEIIFENILPVSDNIKTHSFKSKNIFACIAPPEKIEEFCTSNNVFYEHIEFIAKYLSCRIGIYENGILSKFGKWENNDNALTLILLLEGELYSVVQDL</sequence>
<organism evidence="2 3">
    <name type="scientific">Panagrolaimus davidi</name>
    <dbReference type="NCBI Taxonomy" id="227884"/>
    <lineage>
        <taxon>Eukaryota</taxon>
        <taxon>Metazoa</taxon>
        <taxon>Ecdysozoa</taxon>
        <taxon>Nematoda</taxon>
        <taxon>Chromadorea</taxon>
        <taxon>Rhabditida</taxon>
        <taxon>Tylenchina</taxon>
        <taxon>Panagrolaimomorpha</taxon>
        <taxon>Panagrolaimoidea</taxon>
        <taxon>Panagrolaimidae</taxon>
        <taxon>Panagrolaimus</taxon>
    </lineage>
</organism>
<keyword evidence="2" id="KW-1185">Reference proteome</keyword>
<dbReference type="Proteomes" id="UP000887578">
    <property type="component" value="Unplaced"/>
</dbReference>
<evidence type="ECO:0000313" key="3">
    <source>
        <dbReference type="WBParaSite" id="PDA_v2.g31144.t1"/>
    </source>
</evidence>
<evidence type="ECO:0000313" key="2">
    <source>
        <dbReference type="Proteomes" id="UP000887578"/>
    </source>
</evidence>
<name>A0A914QHR4_9BILA</name>
<protein>
    <submittedName>
        <fullName evidence="3">Uncharacterized protein</fullName>
    </submittedName>
</protein>
<evidence type="ECO:0000256" key="1">
    <source>
        <dbReference type="SAM" id="MobiDB-lite"/>
    </source>
</evidence>